<protein>
    <submittedName>
        <fullName evidence="7">MBL fold metallo-hydrolase</fullName>
    </submittedName>
</protein>
<dbReference type="SUPFAM" id="SSF56281">
    <property type="entry name" value="Metallo-hydrolase/oxidoreductase"/>
    <property type="match status" value="1"/>
</dbReference>
<proteinExistence type="inferred from homology"/>
<accession>A0A2Y9TZF6</accession>
<keyword evidence="8" id="KW-1185">Reference proteome</keyword>
<dbReference type="SMART" id="SM00849">
    <property type="entry name" value="Lactamase_B"/>
    <property type="match status" value="1"/>
</dbReference>
<sequence length="331" mass="35683">MKTNVRRILLALTIAGTGLITAMQPAAANISTPAQQKVQVPGYYRMQLGDFEITALYDGYVKIDNKLLKGISAKDAKTLMDKMFIDSSNGVQTAVNAYLINTGKNLILVDSGTAKCFGPTLGAINSNIKAAGYSPEQIDTILLTHLHADHTCGIADDGKMAFPNATVYASKGDADYWLSSAVMAKAPDTAKPLFKMAQDAVAPYQTADKFKVYNPGDTLIPGVEVVATPGHTPGHSSYLFSSKDQNLLVWGDIVHSHSIQFAHPEVALEFDVNSKQAIETRKKMFANIAKNDLWIAGAHLPFPGLGHVGVEGKGYKWVPIEYSPIIVTSDK</sequence>
<feature type="chain" id="PRO_5016166242" evidence="5">
    <location>
        <begin position="29"/>
        <end position="331"/>
    </location>
</feature>
<dbReference type="EMBL" id="CP029185">
    <property type="protein sequence ID" value="AWH89065.1"/>
    <property type="molecule type" value="Genomic_DNA"/>
</dbReference>
<dbReference type="KEGG" id="lpv:HYN51_11160"/>
<dbReference type="OrthoDB" id="5443440at2"/>
<evidence type="ECO:0000313" key="8">
    <source>
        <dbReference type="Proteomes" id="UP000244908"/>
    </source>
</evidence>
<feature type="domain" description="Metallo-beta-lactamase" evidence="6">
    <location>
        <begin position="94"/>
        <end position="299"/>
    </location>
</feature>
<comment type="similarity">
    <text evidence="1">Belongs to the metallo-beta-lactamase superfamily.</text>
</comment>
<evidence type="ECO:0000256" key="2">
    <source>
        <dbReference type="ARBA" id="ARBA00022723"/>
    </source>
</evidence>
<keyword evidence="5" id="KW-0732">Signal</keyword>
<dbReference type="Pfam" id="PF00753">
    <property type="entry name" value="Lactamase_B"/>
    <property type="match status" value="1"/>
</dbReference>
<evidence type="ECO:0000259" key="6">
    <source>
        <dbReference type="SMART" id="SM00849"/>
    </source>
</evidence>
<keyword evidence="3" id="KW-0378">Hydrolase</keyword>
<name>A0A2Y9TZF6_9GAMM</name>
<reference evidence="7 8" key="1">
    <citation type="journal article" date="2019" name="Int. J. Syst. Evol. Microbiol.">
        <title>Limnobaculum parvum gen. nov., sp. nov., isolated from a freshwater lake.</title>
        <authorList>
            <person name="Baek C."/>
            <person name="Shin S.K."/>
            <person name="Yi H."/>
        </authorList>
    </citation>
    <scope>NUCLEOTIDE SEQUENCE [LARGE SCALE GENOMIC DNA]</scope>
    <source>
        <strain evidence="7 8">HYN0051</strain>
    </source>
</reference>
<evidence type="ECO:0000256" key="1">
    <source>
        <dbReference type="ARBA" id="ARBA00007749"/>
    </source>
</evidence>
<feature type="signal peptide" evidence="5">
    <location>
        <begin position="1"/>
        <end position="28"/>
    </location>
</feature>
<evidence type="ECO:0000256" key="5">
    <source>
        <dbReference type="SAM" id="SignalP"/>
    </source>
</evidence>
<dbReference type="AlphaFoldDB" id="A0A2Y9TZF6"/>
<dbReference type="RefSeq" id="WP_108901121.1">
    <property type="nucleotide sequence ID" value="NZ_CP029185.2"/>
</dbReference>
<dbReference type="Gene3D" id="3.60.15.10">
    <property type="entry name" value="Ribonuclease Z/Hydroxyacylglutathione hydrolase-like"/>
    <property type="match status" value="1"/>
</dbReference>
<evidence type="ECO:0000256" key="3">
    <source>
        <dbReference type="ARBA" id="ARBA00022801"/>
    </source>
</evidence>
<gene>
    <name evidence="7" type="ORF">HYN51_11160</name>
</gene>
<evidence type="ECO:0000256" key="4">
    <source>
        <dbReference type="ARBA" id="ARBA00022833"/>
    </source>
</evidence>
<evidence type="ECO:0000313" key="7">
    <source>
        <dbReference type="EMBL" id="AWH89065.1"/>
    </source>
</evidence>
<dbReference type="PANTHER" id="PTHR42978:SF6">
    <property type="entry name" value="QUORUM-QUENCHING LACTONASE YTNP-RELATED"/>
    <property type="match status" value="1"/>
</dbReference>
<dbReference type="InterPro" id="IPR051013">
    <property type="entry name" value="MBL_superfamily_lactonases"/>
</dbReference>
<keyword evidence="4" id="KW-0862">Zinc</keyword>
<keyword evidence="2" id="KW-0479">Metal-binding</keyword>
<dbReference type="GO" id="GO:0046872">
    <property type="term" value="F:metal ion binding"/>
    <property type="evidence" value="ECO:0007669"/>
    <property type="project" value="UniProtKB-KW"/>
</dbReference>
<dbReference type="PANTHER" id="PTHR42978">
    <property type="entry name" value="QUORUM-QUENCHING LACTONASE YTNP-RELATED-RELATED"/>
    <property type="match status" value="1"/>
</dbReference>
<dbReference type="InterPro" id="IPR001279">
    <property type="entry name" value="Metallo-B-lactamas"/>
</dbReference>
<dbReference type="CDD" id="cd07720">
    <property type="entry name" value="OPHC2-like_MBL-fold"/>
    <property type="match status" value="1"/>
</dbReference>
<dbReference type="GO" id="GO:0016787">
    <property type="term" value="F:hydrolase activity"/>
    <property type="evidence" value="ECO:0007669"/>
    <property type="project" value="UniProtKB-KW"/>
</dbReference>
<organism evidence="7 8">
    <name type="scientific">Limnobaculum parvum</name>
    <dbReference type="NCBI Taxonomy" id="2172103"/>
    <lineage>
        <taxon>Bacteria</taxon>
        <taxon>Pseudomonadati</taxon>
        <taxon>Pseudomonadota</taxon>
        <taxon>Gammaproteobacteria</taxon>
        <taxon>Enterobacterales</taxon>
        <taxon>Budviciaceae</taxon>
        <taxon>Limnobaculum</taxon>
    </lineage>
</organism>
<dbReference type="Proteomes" id="UP000244908">
    <property type="component" value="Chromosome"/>
</dbReference>
<dbReference type="InterPro" id="IPR036866">
    <property type="entry name" value="RibonucZ/Hydroxyglut_hydro"/>
</dbReference>